<dbReference type="PROSITE" id="PS00061">
    <property type="entry name" value="ADH_SHORT"/>
    <property type="match status" value="1"/>
</dbReference>
<dbReference type="Proteomes" id="UP000800041">
    <property type="component" value="Unassembled WGS sequence"/>
</dbReference>
<dbReference type="PANTHER" id="PTHR43669">
    <property type="entry name" value="5-KETO-D-GLUCONATE 5-REDUCTASE"/>
    <property type="match status" value="1"/>
</dbReference>
<accession>A0A6G1H9Q3</accession>
<protein>
    <submittedName>
        <fullName evidence="4">Short-chain dehydrogenase/oxidoreductase</fullName>
    </submittedName>
</protein>
<dbReference type="GO" id="GO:0016491">
    <property type="term" value="F:oxidoreductase activity"/>
    <property type="evidence" value="ECO:0007669"/>
    <property type="project" value="UniProtKB-KW"/>
</dbReference>
<dbReference type="PRINTS" id="PR00081">
    <property type="entry name" value="GDHRDH"/>
</dbReference>
<keyword evidence="5" id="KW-1185">Reference proteome</keyword>
<dbReference type="SUPFAM" id="SSF51735">
    <property type="entry name" value="NAD(P)-binding Rossmann-fold domains"/>
    <property type="match status" value="1"/>
</dbReference>
<evidence type="ECO:0000256" key="2">
    <source>
        <dbReference type="ARBA" id="ARBA00022857"/>
    </source>
</evidence>
<gene>
    <name evidence="4" type="ORF">K402DRAFT_390757</name>
</gene>
<dbReference type="InterPro" id="IPR002347">
    <property type="entry name" value="SDR_fam"/>
</dbReference>
<dbReference type="InterPro" id="IPR036291">
    <property type="entry name" value="NAD(P)-bd_dom_sf"/>
</dbReference>
<sequence length="270" mass="30112">MAFSYKKILVVGATSGIGLALAERFVSNNQKVIVAGRRKEHLDAFVEKHGEELASSYVFDVTRLDAIPKFASEVTKQHPDLDCVFVNSGIQRGFDFSKPESVDLDVLGMEFTTNYLACIHLTTAFLPHLQAQQSDTCLMYTTSGLALVPITRCANYCASKAAMHHWLLCLREQLKGGPGNVKVVELFPPLVDTELHDEKHQPDLKDVSLKGMPLEEYTDRTWAALQEGDDQIPVGMPEQAFNTFEKQRQVVFKQIVDMSAQMFKKDGSAL</sequence>
<dbReference type="OrthoDB" id="37659at2759"/>
<keyword evidence="3" id="KW-0560">Oxidoreductase</keyword>
<proteinExistence type="inferred from homology"/>
<dbReference type="PANTHER" id="PTHR43669:SF11">
    <property type="entry name" value="SHORT-CHAIN DEHYDROGENASE_OXIDOREDUCTASE"/>
    <property type="match status" value="1"/>
</dbReference>
<organism evidence="4 5">
    <name type="scientific">Aulographum hederae CBS 113979</name>
    <dbReference type="NCBI Taxonomy" id="1176131"/>
    <lineage>
        <taxon>Eukaryota</taxon>
        <taxon>Fungi</taxon>
        <taxon>Dikarya</taxon>
        <taxon>Ascomycota</taxon>
        <taxon>Pezizomycotina</taxon>
        <taxon>Dothideomycetes</taxon>
        <taxon>Pleosporomycetidae</taxon>
        <taxon>Aulographales</taxon>
        <taxon>Aulographaceae</taxon>
    </lineage>
</organism>
<evidence type="ECO:0000256" key="3">
    <source>
        <dbReference type="ARBA" id="ARBA00023002"/>
    </source>
</evidence>
<reference evidence="4" key="1">
    <citation type="journal article" date="2020" name="Stud. Mycol.">
        <title>101 Dothideomycetes genomes: a test case for predicting lifestyles and emergence of pathogens.</title>
        <authorList>
            <person name="Haridas S."/>
            <person name="Albert R."/>
            <person name="Binder M."/>
            <person name="Bloem J."/>
            <person name="Labutti K."/>
            <person name="Salamov A."/>
            <person name="Andreopoulos B."/>
            <person name="Baker S."/>
            <person name="Barry K."/>
            <person name="Bills G."/>
            <person name="Bluhm B."/>
            <person name="Cannon C."/>
            <person name="Castanera R."/>
            <person name="Culley D."/>
            <person name="Daum C."/>
            <person name="Ezra D."/>
            <person name="Gonzalez J."/>
            <person name="Henrissat B."/>
            <person name="Kuo A."/>
            <person name="Liang C."/>
            <person name="Lipzen A."/>
            <person name="Lutzoni F."/>
            <person name="Magnuson J."/>
            <person name="Mondo S."/>
            <person name="Nolan M."/>
            <person name="Ohm R."/>
            <person name="Pangilinan J."/>
            <person name="Park H.-J."/>
            <person name="Ramirez L."/>
            <person name="Alfaro M."/>
            <person name="Sun H."/>
            <person name="Tritt A."/>
            <person name="Yoshinaga Y."/>
            <person name="Zwiers L.-H."/>
            <person name="Turgeon B."/>
            <person name="Goodwin S."/>
            <person name="Spatafora J."/>
            <person name="Crous P."/>
            <person name="Grigoriev I."/>
        </authorList>
    </citation>
    <scope>NUCLEOTIDE SEQUENCE</scope>
    <source>
        <strain evidence="4">CBS 113979</strain>
    </source>
</reference>
<evidence type="ECO:0000313" key="4">
    <source>
        <dbReference type="EMBL" id="KAF1989784.1"/>
    </source>
</evidence>
<dbReference type="EMBL" id="ML977144">
    <property type="protein sequence ID" value="KAF1989784.1"/>
    <property type="molecule type" value="Genomic_DNA"/>
</dbReference>
<evidence type="ECO:0000313" key="5">
    <source>
        <dbReference type="Proteomes" id="UP000800041"/>
    </source>
</evidence>
<name>A0A6G1H9Q3_9PEZI</name>
<dbReference type="InterPro" id="IPR020904">
    <property type="entry name" value="Sc_DH/Rdtase_CS"/>
</dbReference>
<dbReference type="Pfam" id="PF00106">
    <property type="entry name" value="adh_short"/>
    <property type="match status" value="1"/>
</dbReference>
<evidence type="ECO:0000256" key="1">
    <source>
        <dbReference type="ARBA" id="ARBA00006484"/>
    </source>
</evidence>
<comment type="similarity">
    <text evidence="1">Belongs to the short-chain dehydrogenases/reductases (SDR) family.</text>
</comment>
<keyword evidence="2" id="KW-0521">NADP</keyword>
<dbReference type="Gene3D" id="3.40.50.720">
    <property type="entry name" value="NAD(P)-binding Rossmann-like Domain"/>
    <property type="match status" value="1"/>
</dbReference>
<dbReference type="AlphaFoldDB" id="A0A6G1H9Q3"/>